<accession>A0A5B7DJ96</accession>
<feature type="compositionally biased region" description="Polar residues" evidence="1">
    <location>
        <begin position="1"/>
        <end position="12"/>
    </location>
</feature>
<dbReference type="Proteomes" id="UP000324222">
    <property type="component" value="Unassembled WGS sequence"/>
</dbReference>
<dbReference type="EMBL" id="VSRR010000955">
    <property type="protein sequence ID" value="MPC21234.1"/>
    <property type="molecule type" value="Genomic_DNA"/>
</dbReference>
<dbReference type="AlphaFoldDB" id="A0A5B7DJ96"/>
<gene>
    <name evidence="2" type="ORF">E2C01_014211</name>
</gene>
<name>A0A5B7DJ96_PORTR</name>
<comment type="caution">
    <text evidence="2">The sequence shown here is derived from an EMBL/GenBank/DDBJ whole genome shotgun (WGS) entry which is preliminary data.</text>
</comment>
<feature type="region of interest" description="Disordered" evidence="1">
    <location>
        <begin position="1"/>
        <end position="75"/>
    </location>
</feature>
<feature type="compositionally biased region" description="Basic and acidic residues" evidence="1">
    <location>
        <begin position="37"/>
        <end position="49"/>
    </location>
</feature>
<evidence type="ECO:0000313" key="2">
    <source>
        <dbReference type="EMBL" id="MPC21234.1"/>
    </source>
</evidence>
<evidence type="ECO:0000313" key="3">
    <source>
        <dbReference type="Proteomes" id="UP000324222"/>
    </source>
</evidence>
<organism evidence="2 3">
    <name type="scientific">Portunus trituberculatus</name>
    <name type="common">Swimming crab</name>
    <name type="synonym">Neptunus trituberculatus</name>
    <dbReference type="NCBI Taxonomy" id="210409"/>
    <lineage>
        <taxon>Eukaryota</taxon>
        <taxon>Metazoa</taxon>
        <taxon>Ecdysozoa</taxon>
        <taxon>Arthropoda</taxon>
        <taxon>Crustacea</taxon>
        <taxon>Multicrustacea</taxon>
        <taxon>Malacostraca</taxon>
        <taxon>Eumalacostraca</taxon>
        <taxon>Eucarida</taxon>
        <taxon>Decapoda</taxon>
        <taxon>Pleocyemata</taxon>
        <taxon>Brachyura</taxon>
        <taxon>Eubrachyura</taxon>
        <taxon>Portunoidea</taxon>
        <taxon>Portunidae</taxon>
        <taxon>Portuninae</taxon>
        <taxon>Portunus</taxon>
    </lineage>
</organism>
<reference evidence="2 3" key="1">
    <citation type="submission" date="2019-05" db="EMBL/GenBank/DDBJ databases">
        <title>Another draft genome of Portunus trituberculatus and its Hox gene families provides insights of decapod evolution.</title>
        <authorList>
            <person name="Jeong J.-H."/>
            <person name="Song I."/>
            <person name="Kim S."/>
            <person name="Choi T."/>
            <person name="Kim D."/>
            <person name="Ryu S."/>
            <person name="Kim W."/>
        </authorList>
    </citation>
    <scope>NUCLEOTIDE SEQUENCE [LARGE SCALE GENOMIC DNA]</scope>
    <source>
        <tissue evidence="2">Muscle</tissue>
    </source>
</reference>
<proteinExistence type="predicted"/>
<keyword evidence="3" id="KW-1185">Reference proteome</keyword>
<sequence length="75" mass="7978">MSSNRKGCSSNPLPVEGAKGARSARSARSPKGLCSARHCEDNHLQKQKSDSVVMAHCPHPAAGKLSHPPRKIVSH</sequence>
<protein>
    <submittedName>
        <fullName evidence="2">Uncharacterized protein</fullName>
    </submittedName>
</protein>
<evidence type="ECO:0000256" key="1">
    <source>
        <dbReference type="SAM" id="MobiDB-lite"/>
    </source>
</evidence>